<feature type="compositionally biased region" description="Low complexity" evidence="1">
    <location>
        <begin position="183"/>
        <end position="196"/>
    </location>
</feature>
<feature type="compositionally biased region" description="Low complexity" evidence="1">
    <location>
        <begin position="131"/>
        <end position="170"/>
    </location>
</feature>
<reference evidence="3" key="2">
    <citation type="journal article" date="2021" name="PeerJ">
        <title>Extensive microbial diversity within the chicken gut microbiome revealed by metagenomics and culture.</title>
        <authorList>
            <person name="Gilroy R."/>
            <person name="Ravi A."/>
            <person name="Getino M."/>
            <person name="Pursley I."/>
            <person name="Horton D.L."/>
            <person name="Alikhan N.F."/>
            <person name="Baker D."/>
            <person name="Gharbi K."/>
            <person name="Hall N."/>
            <person name="Watson M."/>
            <person name="Adriaenssens E.M."/>
            <person name="Foster-Nyarko E."/>
            <person name="Jarju S."/>
            <person name="Secka A."/>
            <person name="Antonio M."/>
            <person name="Oren A."/>
            <person name="Chaudhuri R.R."/>
            <person name="La Ragione R."/>
            <person name="Hildebrand F."/>
            <person name="Pallen M.J."/>
        </authorList>
    </citation>
    <scope>NUCLEOTIDE SEQUENCE</scope>
    <source>
        <strain evidence="3">ChiSjej4B22-8148</strain>
    </source>
</reference>
<reference evidence="3" key="1">
    <citation type="submission" date="2020-10" db="EMBL/GenBank/DDBJ databases">
        <authorList>
            <person name="Gilroy R."/>
        </authorList>
    </citation>
    <scope>NUCLEOTIDE SEQUENCE</scope>
    <source>
        <strain evidence="3">ChiSjej4B22-8148</strain>
    </source>
</reference>
<feature type="region of interest" description="Disordered" evidence="1">
    <location>
        <begin position="58"/>
        <end position="210"/>
    </location>
</feature>
<proteinExistence type="predicted"/>
<dbReference type="Proteomes" id="UP000886757">
    <property type="component" value="Unassembled WGS sequence"/>
</dbReference>
<name>A0A9D1AB54_9FIRM</name>
<gene>
    <name evidence="3" type="ORF">IAB31_02155</name>
</gene>
<keyword evidence="2" id="KW-0732">Signal</keyword>
<sequence>MKKKKIFCLFLGAAAVLLTGSLLALAEKTGSAEELQEGQRIARIRVVSIVGNELTYYEIEEESEEATTEETEEETEKQTEETADLSESERIQESETEGAAEDNSEGETEGSGGDFPAGELPDDFSQEELPGGEFPQGESGEFPGGEFPQGESGDFPAEVSGEGPETSSSEEVSEEASEKEPEMSSSEEASETFSMEDAGENSGSFFQGRMEQQENAQTVTVYLPVAVKVHTDEEDRTFSILEAGNELEVLLQEDEDGEETIIEIWMTGAEGEME</sequence>
<dbReference type="EMBL" id="DVGK01000030">
    <property type="protein sequence ID" value="HIR12709.1"/>
    <property type="molecule type" value="Genomic_DNA"/>
</dbReference>
<feature type="chain" id="PRO_5038909276" evidence="2">
    <location>
        <begin position="27"/>
        <end position="274"/>
    </location>
</feature>
<protein>
    <submittedName>
        <fullName evidence="3">Uncharacterized protein</fullName>
    </submittedName>
</protein>
<evidence type="ECO:0000256" key="1">
    <source>
        <dbReference type="SAM" id="MobiDB-lite"/>
    </source>
</evidence>
<evidence type="ECO:0000313" key="4">
    <source>
        <dbReference type="Proteomes" id="UP000886757"/>
    </source>
</evidence>
<organism evidence="3 4">
    <name type="scientific">Candidatus Choladousia intestinavium</name>
    <dbReference type="NCBI Taxonomy" id="2840727"/>
    <lineage>
        <taxon>Bacteria</taxon>
        <taxon>Bacillati</taxon>
        <taxon>Bacillota</taxon>
        <taxon>Clostridia</taxon>
        <taxon>Lachnospirales</taxon>
        <taxon>Lachnospiraceae</taxon>
        <taxon>Lachnospiraceae incertae sedis</taxon>
        <taxon>Candidatus Choladousia</taxon>
    </lineage>
</organism>
<comment type="caution">
    <text evidence="3">The sequence shown here is derived from an EMBL/GenBank/DDBJ whole genome shotgun (WGS) entry which is preliminary data.</text>
</comment>
<accession>A0A9D1AB54</accession>
<evidence type="ECO:0000256" key="2">
    <source>
        <dbReference type="SAM" id="SignalP"/>
    </source>
</evidence>
<feature type="signal peptide" evidence="2">
    <location>
        <begin position="1"/>
        <end position="26"/>
    </location>
</feature>
<feature type="compositionally biased region" description="Acidic residues" evidence="1">
    <location>
        <begin position="94"/>
        <end position="108"/>
    </location>
</feature>
<dbReference type="AlphaFoldDB" id="A0A9D1AB54"/>
<feature type="compositionally biased region" description="Acidic residues" evidence="1">
    <location>
        <begin position="58"/>
        <end position="86"/>
    </location>
</feature>
<evidence type="ECO:0000313" key="3">
    <source>
        <dbReference type="EMBL" id="HIR12709.1"/>
    </source>
</evidence>